<dbReference type="GO" id="GO:0001530">
    <property type="term" value="F:lipopolysaccharide binding"/>
    <property type="evidence" value="ECO:0007669"/>
    <property type="project" value="TreeGrafter"/>
</dbReference>
<dbReference type="Gene3D" id="3.30.160.150">
    <property type="entry name" value="Lipoprotein like domain"/>
    <property type="match status" value="1"/>
</dbReference>
<accession>A0A433JIM4</accession>
<sequence length="168" mass="19338">MKFSSKFYTYFFLGLLLASLSGCGFHLRGMLDMPSWLDNIAIVNANSKNHPLDVFLQEQLQAYDVHVTTEPSLAQYWLIIERDAFQQQISSISASTTPRQYQLIYTVQFKVQQVRGHEIIPSSLVSVTRQITINSDRILGSDEEEATTKREMRREAAIQILNRLSRHE</sequence>
<evidence type="ECO:0000256" key="6">
    <source>
        <dbReference type="HAMAP-Rule" id="MF_01186"/>
    </source>
</evidence>
<dbReference type="RefSeq" id="WP_127111311.1">
    <property type="nucleotide sequence ID" value="NZ_RZGR01000019.1"/>
</dbReference>
<dbReference type="HAMAP" id="MF_01186">
    <property type="entry name" value="LPS_assembly_LptE"/>
    <property type="match status" value="1"/>
</dbReference>
<dbReference type="PANTHER" id="PTHR38098:SF1">
    <property type="entry name" value="LPS-ASSEMBLY LIPOPROTEIN LPTE"/>
    <property type="match status" value="1"/>
</dbReference>
<evidence type="ECO:0000256" key="3">
    <source>
        <dbReference type="ARBA" id="ARBA00023139"/>
    </source>
</evidence>
<evidence type="ECO:0000256" key="1">
    <source>
        <dbReference type="ARBA" id="ARBA00022729"/>
    </source>
</evidence>
<keyword evidence="7" id="KW-0812">Transmembrane</keyword>
<evidence type="ECO:0000313" key="8">
    <source>
        <dbReference type="EMBL" id="RUQ85186.1"/>
    </source>
</evidence>
<dbReference type="Proteomes" id="UP000288012">
    <property type="component" value="Unassembled WGS sequence"/>
</dbReference>
<dbReference type="Pfam" id="PF04390">
    <property type="entry name" value="LptE"/>
    <property type="match status" value="1"/>
</dbReference>
<proteinExistence type="inferred from homology"/>
<organism evidence="8 9">
    <name type="scientific">Legionella septentrionalis</name>
    <dbReference type="NCBI Taxonomy" id="2498109"/>
    <lineage>
        <taxon>Bacteria</taxon>
        <taxon>Pseudomonadati</taxon>
        <taxon>Pseudomonadota</taxon>
        <taxon>Gammaproteobacteria</taxon>
        <taxon>Legionellales</taxon>
        <taxon>Legionellaceae</taxon>
        <taxon>Legionella</taxon>
    </lineage>
</organism>
<keyword evidence="7" id="KW-1133">Transmembrane helix</keyword>
<dbReference type="GO" id="GO:0009279">
    <property type="term" value="C:cell outer membrane"/>
    <property type="evidence" value="ECO:0007669"/>
    <property type="project" value="UniProtKB-SubCell"/>
</dbReference>
<protein>
    <recommendedName>
        <fullName evidence="6">LPS-assembly lipoprotein LptE</fullName>
    </recommendedName>
</protein>
<keyword evidence="4 6" id="KW-0998">Cell outer membrane</keyword>
<name>A0A433JIM4_9GAMM</name>
<comment type="subunit">
    <text evidence="6">Component of the lipopolysaccharide transport and assembly complex. Interacts with LptD.</text>
</comment>
<dbReference type="GO" id="GO:0043165">
    <property type="term" value="P:Gram-negative-bacterium-type cell outer membrane assembly"/>
    <property type="evidence" value="ECO:0007669"/>
    <property type="project" value="UniProtKB-UniRule"/>
</dbReference>
<dbReference type="PROSITE" id="PS51257">
    <property type="entry name" value="PROKAR_LIPOPROTEIN"/>
    <property type="match status" value="1"/>
</dbReference>
<comment type="function">
    <text evidence="6">Together with LptD, is involved in the assembly of lipopolysaccharide (LPS) at the surface of the outer membrane. Required for the proper assembly of LptD. Binds LPS and may serve as the LPS recognition site at the outer membrane.</text>
</comment>
<feature type="transmembrane region" description="Helical" evidence="7">
    <location>
        <begin position="7"/>
        <end position="27"/>
    </location>
</feature>
<keyword evidence="3 6" id="KW-0564">Palmitate</keyword>
<keyword evidence="5 6" id="KW-0449">Lipoprotein</keyword>
<keyword evidence="2 6" id="KW-0472">Membrane</keyword>
<dbReference type="InterPro" id="IPR007485">
    <property type="entry name" value="LPS_assembly_LptE"/>
</dbReference>
<evidence type="ECO:0000256" key="5">
    <source>
        <dbReference type="ARBA" id="ARBA00023288"/>
    </source>
</evidence>
<evidence type="ECO:0000256" key="2">
    <source>
        <dbReference type="ARBA" id="ARBA00023136"/>
    </source>
</evidence>
<dbReference type="GO" id="GO:0015920">
    <property type="term" value="P:lipopolysaccharide transport"/>
    <property type="evidence" value="ECO:0007669"/>
    <property type="project" value="TreeGrafter"/>
</dbReference>
<comment type="caution">
    <text evidence="8">The sequence shown here is derived from an EMBL/GenBank/DDBJ whole genome shotgun (WGS) entry which is preliminary data.</text>
</comment>
<comment type="similarity">
    <text evidence="6">Belongs to the LptE lipoprotein family.</text>
</comment>
<evidence type="ECO:0000256" key="7">
    <source>
        <dbReference type="SAM" id="Phobius"/>
    </source>
</evidence>
<keyword evidence="9" id="KW-1185">Reference proteome</keyword>
<dbReference type="GO" id="GO:1990351">
    <property type="term" value="C:transporter complex"/>
    <property type="evidence" value="ECO:0007669"/>
    <property type="project" value="TreeGrafter"/>
</dbReference>
<evidence type="ECO:0000256" key="4">
    <source>
        <dbReference type="ARBA" id="ARBA00023237"/>
    </source>
</evidence>
<dbReference type="EMBL" id="RZGR01000019">
    <property type="protein sequence ID" value="RUQ85186.1"/>
    <property type="molecule type" value="Genomic_DNA"/>
</dbReference>
<reference evidence="8 9" key="1">
    <citation type="submission" date="2018-12" db="EMBL/GenBank/DDBJ databases">
        <title>Legionella sp,whole genome shotgun sequence.</title>
        <authorList>
            <person name="Wu H."/>
        </authorList>
    </citation>
    <scope>NUCLEOTIDE SEQUENCE [LARGE SCALE GENOMIC DNA]</scope>
    <source>
        <strain evidence="9">km714</strain>
    </source>
</reference>
<dbReference type="PANTHER" id="PTHR38098">
    <property type="entry name" value="LPS-ASSEMBLY LIPOPROTEIN LPTE"/>
    <property type="match status" value="1"/>
</dbReference>
<gene>
    <name evidence="6" type="primary">lptE</name>
    <name evidence="8" type="ORF">EKM59_07150</name>
</gene>
<dbReference type="AlphaFoldDB" id="A0A433JIM4"/>
<keyword evidence="1 6" id="KW-0732">Signal</keyword>
<evidence type="ECO:0000313" key="9">
    <source>
        <dbReference type="Proteomes" id="UP000288012"/>
    </source>
</evidence>
<comment type="subcellular location">
    <subcellularLocation>
        <location evidence="6">Cell outer membrane</location>
        <topology evidence="6">Lipid-anchor</topology>
    </subcellularLocation>
</comment>